<accession>A0ABT6PWW8</accession>
<keyword evidence="3" id="KW-1185">Reference proteome</keyword>
<dbReference type="Gene3D" id="3.40.50.620">
    <property type="entry name" value="HUPs"/>
    <property type="match status" value="1"/>
</dbReference>
<comment type="caution">
    <text evidence="2">The sequence shown here is derived from an EMBL/GenBank/DDBJ whole genome shotgun (WGS) entry which is preliminary data.</text>
</comment>
<dbReference type="EMBL" id="JASAOF010000030">
    <property type="protein sequence ID" value="MDI2032514.1"/>
    <property type="molecule type" value="Genomic_DNA"/>
</dbReference>
<evidence type="ECO:0000313" key="2">
    <source>
        <dbReference type="EMBL" id="MDI2032514.1"/>
    </source>
</evidence>
<evidence type="ECO:0000259" key="1">
    <source>
        <dbReference type="Pfam" id="PF00582"/>
    </source>
</evidence>
<evidence type="ECO:0000313" key="3">
    <source>
        <dbReference type="Proteomes" id="UP001237595"/>
    </source>
</evidence>
<protein>
    <submittedName>
        <fullName evidence="2">Universal stress protein</fullName>
    </submittedName>
</protein>
<gene>
    <name evidence="2" type="ORF">QFW96_28100</name>
</gene>
<organism evidence="2 3">
    <name type="scientific">Saccharopolyspora ipomoeae</name>
    <dbReference type="NCBI Taxonomy" id="3042027"/>
    <lineage>
        <taxon>Bacteria</taxon>
        <taxon>Bacillati</taxon>
        <taxon>Actinomycetota</taxon>
        <taxon>Actinomycetes</taxon>
        <taxon>Pseudonocardiales</taxon>
        <taxon>Pseudonocardiaceae</taxon>
        <taxon>Saccharopolyspora</taxon>
    </lineage>
</organism>
<proteinExistence type="predicted"/>
<dbReference type="Pfam" id="PF00582">
    <property type="entry name" value="Usp"/>
    <property type="match status" value="1"/>
</dbReference>
<dbReference type="InterPro" id="IPR006016">
    <property type="entry name" value="UspA"/>
</dbReference>
<dbReference type="SUPFAM" id="SSF52402">
    <property type="entry name" value="Adenine nucleotide alpha hydrolases-like"/>
    <property type="match status" value="1"/>
</dbReference>
<sequence>MLGSVSQHVVHHARCPVVVVRDTSR</sequence>
<name>A0ABT6PWW8_9PSEU</name>
<feature type="domain" description="UspA" evidence="1">
    <location>
        <begin position="1"/>
        <end position="21"/>
    </location>
</feature>
<dbReference type="InterPro" id="IPR014729">
    <property type="entry name" value="Rossmann-like_a/b/a_fold"/>
</dbReference>
<reference evidence="2 3" key="1">
    <citation type="submission" date="2023-04" db="EMBL/GenBank/DDBJ databases">
        <title>Draft genome sequence of Saccharopolyspora sp. TS4A08 isolated from sweet potato rhizospheric soil.</title>
        <authorList>
            <person name="Suksaard P."/>
            <person name="Duangmal K."/>
        </authorList>
    </citation>
    <scope>NUCLEOTIDE SEQUENCE [LARGE SCALE GENOMIC DNA]</scope>
    <source>
        <strain evidence="2 3">TS4A08</strain>
    </source>
</reference>
<dbReference type="Proteomes" id="UP001237595">
    <property type="component" value="Unassembled WGS sequence"/>
</dbReference>